<accession>A0A2N5UT76</accession>
<comment type="caution">
    <text evidence="6">The sequence shown here is derived from an EMBL/GenBank/DDBJ whole genome shotgun (WGS) entry which is preliminary data.</text>
</comment>
<evidence type="ECO:0008006" key="8">
    <source>
        <dbReference type="Google" id="ProtNLM"/>
    </source>
</evidence>
<dbReference type="PROSITE" id="PS50102">
    <property type="entry name" value="RRM"/>
    <property type="match status" value="1"/>
</dbReference>
<feature type="compositionally biased region" description="Low complexity" evidence="3">
    <location>
        <begin position="569"/>
        <end position="593"/>
    </location>
</feature>
<feature type="compositionally biased region" description="Pro residues" evidence="3">
    <location>
        <begin position="727"/>
        <end position="739"/>
    </location>
</feature>
<feature type="region of interest" description="Disordered" evidence="3">
    <location>
        <begin position="1190"/>
        <end position="1211"/>
    </location>
</feature>
<dbReference type="SMART" id="SM00360">
    <property type="entry name" value="RRM"/>
    <property type="match status" value="1"/>
</dbReference>
<dbReference type="InterPro" id="IPR012677">
    <property type="entry name" value="Nucleotide-bd_a/b_plait_sf"/>
</dbReference>
<feature type="region of interest" description="Disordered" evidence="3">
    <location>
        <begin position="928"/>
        <end position="1040"/>
    </location>
</feature>
<dbReference type="InterPro" id="IPR035979">
    <property type="entry name" value="RBD_domain_sf"/>
</dbReference>
<feature type="region of interest" description="Disordered" evidence="3">
    <location>
        <begin position="874"/>
        <end position="896"/>
    </location>
</feature>
<feature type="coiled-coil region" evidence="2">
    <location>
        <begin position="1123"/>
        <end position="1150"/>
    </location>
</feature>
<feature type="compositionally biased region" description="Basic and acidic residues" evidence="3">
    <location>
        <begin position="928"/>
        <end position="946"/>
    </location>
</feature>
<feature type="compositionally biased region" description="Low complexity" evidence="3">
    <location>
        <begin position="973"/>
        <end position="984"/>
    </location>
</feature>
<feature type="compositionally biased region" description="Polar residues" evidence="3">
    <location>
        <begin position="448"/>
        <end position="459"/>
    </location>
</feature>
<dbReference type="CDD" id="cd12446">
    <property type="entry name" value="RRM_RBM25"/>
    <property type="match status" value="1"/>
</dbReference>
<evidence type="ECO:0000313" key="6">
    <source>
        <dbReference type="EMBL" id="PLW40972.1"/>
    </source>
</evidence>
<feature type="domain" description="RRM" evidence="4">
    <location>
        <begin position="746"/>
        <end position="830"/>
    </location>
</feature>
<feature type="compositionally biased region" description="Basic and acidic residues" evidence="3">
    <location>
        <begin position="1071"/>
        <end position="1085"/>
    </location>
</feature>
<dbReference type="GO" id="GO:0005681">
    <property type="term" value="C:spliceosomal complex"/>
    <property type="evidence" value="ECO:0007669"/>
    <property type="project" value="TreeGrafter"/>
</dbReference>
<gene>
    <name evidence="6" type="ORF">PCASD_06611</name>
</gene>
<dbReference type="InterPro" id="IPR000504">
    <property type="entry name" value="RRM_dom"/>
</dbReference>
<reference evidence="6 7" key="1">
    <citation type="submission" date="2017-11" db="EMBL/GenBank/DDBJ databases">
        <title>De novo assembly and phasing of dikaryotic genomes from two isolates of Puccinia coronata f. sp. avenae, the causal agent of oat crown rust.</title>
        <authorList>
            <person name="Miller M.E."/>
            <person name="Zhang Y."/>
            <person name="Omidvar V."/>
            <person name="Sperschneider J."/>
            <person name="Schwessinger B."/>
            <person name="Raley C."/>
            <person name="Palmer J.M."/>
            <person name="Garnica D."/>
            <person name="Upadhyaya N."/>
            <person name="Rathjen J."/>
            <person name="Taylor J.M."/>
            <person name="Park R.F."/>
            <person name="Dodds P.N."/>
            <person name="Hirsch C.D."/>
            <person name="Kianian S.F."/>
            <person name="Figueroa M."/>
        </authorList>
    </citation>
    <scope>NUCLEOTIDE SEQUENCE [LARGE SCALE GENOMIC DNA]</scope>
    <source>
        <strain evidence="6">12SD80</strain>
    </source>
</reference>
<dbReference type="InterPro" id="IPR052768">
    <property type="entry name" value="RBM25"/>
</dbReference>
<dbReference type="Pfam" id="PF01480">
    <property type="entry name" value="PWI"/>
    <property type="match status" value="1"/>
</dbReference>
<feature type="compositionally biased region" description="Basic and acidic residues" evidence="3">
    <location>
        <begin position="345"/>
        <end position="361"/>
    </location>
</feature>
<keyword evidence="2" id="KW-0175">Coiled coil</keyword>
<feature type="region of interest" description="Disordered" evidence="3">
    <location>
        <begin position="1243"/>
        <end position="1266"/>
    </location>
</feature>
<keyword evidence="1" id="KW-0694">RNA-binding</keyword>
<feature type="compositionally biased region" description="Pro residues" evidence="3">
    <location>
        <begin position="554"/>
        <end position="568"/>
    </location>
</feature>
<protein>
    <recommendedName>
        <fullName evidence="8">PWI domain-containing protein</fullName>
    </recommendedName>
</protein>
<dbReference type="Proteomes" id="UP000235392">
    <property type="component" value="Unassembled WGS sequence"/>
</dbReference>
<evidence type="ECO:0000313" key="7">
    <source>
        <dbReference type="Proteomes" id="UP000235392"/>
    </source>
</evidence>
<dbReference type="Gene3D" id="3.30.70.330">
    <property type="match status" value="1"/>
</dbReference>
<evidence type="ECO:0000256" key="2">
    <source>
        <dbReference type="SAM" id="Coils"/>
    </source>
</evidence>
<feature type="region of interest" description="Disordered" evidence="3">
    <location>
        <begin position="445"/>
        <end position="527"/>
    </location>
</feature>
<dbReference type="PANTHER" id="PTHR18806:SF4">
    <property type="entry name" value="RNA-BINDING PROTEIN 25"/>
    <property type="match status" value="1"/>
</dbReference>
<feature type="region of interest" description="Disordered" evidence="3">
    <location>
        <begin position="335"/>
        <end position="368"/>
    </location>
</feature>
<dbReference type="Gene3D" id="1.20.1390.10">
    <property type="entry name" value="PWI domain"/>
    <property type="match status" value="1"/>
</dbReference>
<evidence type="ECO:0000256" key="3">
    <source>
        <dbReference type="SAM" id="MobiDB-lite"/>
    </source>
</evidence>
<dbReference type="EMBL" id="PGCI01000095">
    <property type="protein sequence ID" value="PLW40972.1"/>
    <property type="molecule type" value="Genomic_DNA"/>
</dbReference>
<feature type="region of interest" description="Disordered" evidence="3">
    <location>
        <begin position="554"/>
        <end position="739"/>
    </location>
</feature>
<evidence type="ECO:0000259" key="4">
    <source>
        <dbReference type="PROSITE" id="PS50102"/>
    </source>
</evidence>
<dbReference type="SUPFAM" id="SSF54928">
    <property type="entry name" value="RNA-binding domain, RBD"/>
    <property type="match status" value="1"/>
</dbReference>
<feature type="compositionally biased region" description="Low complexity" evidence="3">
    <location>
        <begin position="1253"/>
        <end position="1266"/>
    </location>
</feature>
<feature type="region of interest" description="Disordered" evidence="3">
    <location>
        <begin position="1059"/>
        <end position="1086"/>
    </location>
</feature>
<dbReference type="InterPro" id="IPR002483">
    <property type="entry name" value="PWI_dom"/>
</dbReference>
<feature type="compositionally biased region" description="Low complexity" evidence="3">
    <location>
        <begin position="613"/>
        <end position="622"/>
    </location>
</feature>
<feature type="compositionally biased region" description="Pro residues" evidence="3">
    <location>
        <begin position="651"/>
        <end position="695"/>
    </location>
</feature>
<feature type="domain" description="PWI" evidence="5">
    <location>
        <begin position="1309"/>
        <end position="1405"/>
    </location>
</feature>
<feature type="compositionally biased region" description="Polar residues" evidence="3">
    <location>
        <begin position="335"/>
        <end position="344"/>
    </location>
</feature>
<dbReference type="SMART" id="SM00311">
    <property type="entry name" value="PWI"/>
    <property type="match status" value="1"/>
</dbReference>
<evidence type="ECO:0000256" key="1">
    <source>
        <dbReference type="PROSITE-ProRule" id="PRU00176"/>
    </source>
</evidence>
<dbReference type="PANTHER" id="PTHR18806">
    <property type="entry name" value="RBM25 PROTEIN"/>
    <property type="match status" value="1"/>
</dbReference>
<sequence length="1405" mass="154598">MAAALESLFALYSPLWLRNSNGTGSDLFTAVVKHFASRTTYELTLNGSIRSILSKAQNTLFNHVHKKHPDSFKPGCFASCDYFIEIILDPRANPTRGLEGLFAVPENQEYICSAQHESPREPNTCSLSMVHISENLFNCNNLDSSGVAKFFELWSTSGIYRSTGLSCRTCPRSDETTLTEKSKLNFAKGELPAHLYILLDYVSLLTDKPARDKFSDECNFPLKLRVGSKTYTLMSRGYWNGNHYWCKVHKKVNGMHGIWLHNDRENQGIAQLISQDPNKIAGCSRYTSWVMYMREWTSEEERYVNEAIKKIKKDNPKVQGHIPFINLRKLLSPINNKNKSSNVPNDDKNESSNVPNDDKNKLSNVGVPPLCTEHSSNLSESSLACGGNFAKDDPVKDTLAKNKLAEDNSAKIELAKDDSVHRMANSSKTDLNANSNKTVIKLKLTMPKNPTTPSANSNKNDSDVLASDNQEIEIVKKKSKSKGKAPPHSRVRVRVRVPLPAPAGCRTDTPTHRTLHSSNRTHSHSPDLAQFRAPLLVTVIAMYGNAAYPPYPPPSGQAPPVGIPPPPGSFQTPPTSTPFVPASSSQSPQQTPGFPSPQPGHPGGFGPPPSQPAPSAAQSSPPSSQPQQPPSAQAGIPPLVVPPGHIVPPFQHLPPPPGFPHLHPPPHLPPGILPQPHPHQFPHHPPPGSYFPPPNRHVGLGSHGQPHNITSILTPPANLPPGTNSTPTPPASTPSLPSKPAPTEIYSVFVGSIAEGVDDAWLERLLSCAGHLVSLRRIRDPNGKPKPFGFAEYGDPETVLRCLKVVDGCSLPIDGGRAGEKALLIKPDDKTKAKLNAYEANRIKTDQDTELDTQAVERLEGLISQMKDPDIVAATASDPNSSANNANSNSKKNSAAHLQDLAPEDLPEESRGTITREIQFFRERAISKRGEAEKAAKERERSRRDSSAGSPAGPRGYNATNGKAGYGSSNNTPMGPRGTAPAAGGASGGGNDPQSSNNSRPLGFVRAGQMAATKPGALSTSGGDGTVPLTDEEEEKLREDRRKRINHLDFKDRERRWETRERNRAQTNQREQQREKSLKEEETRLRQQMKTRLANWDDDIEMDRGKELFYSNRYKWRSVRRTFRQREEKSDRIDEELENEQLEAIRKESEEFLNKQAEMIAKMQDENRKAGLLQLDEGGKPIQLSFGGFGAQANGTGKPGHPTSGTLQPISLKKEPKVAGGLLGNGDDDEDGFKKKRALIPLTYDDEDGSGGKQQQQQQQAAQEKGAAAKINIRFGKGHVTCKDSPGLSEEKRKMKMKEIVASVPTDKDALWKVEMKWEWLSESIINDKLKPFANKKIMDYLGLQEDELVVAIIDHIRAKKDAQGLVEELEPVLAEEAEEFTLKFWRMLVFELRAAEAGITSTLV</sequence>
<name>A0A2N5UT76_9BASI</name>
<dbReference type="Pfam" id="PF00076">
    <property type="entry name" value="RRM_1"/>
    <property type="match status" value="1"/>
</dbReference>
<feature type="compositionally biased region" description="Basic residues" evidence="3">
    <location>
        <begin position="513"/>
        <end position="523"/>
    </location>
</feature>
<feature type="compositionally biased region" description="Pro residues" evidence="3">
    <location>
        <begin position="594"/>
        <end position="612"/>
    </location>
</feature>
<feature type="compositionally biased region" description="Basic residues" evidence="3">
    <location>
        <begin position="477"/>
        <end position="495"/>
    </location>
</feature>
<dbReference type="PROSITE" id="PS51025">
    <property type="entry name" value="PWI"/>
    <property type="match status" value="1"/>
</dbReference>
<organism evidence="6 7">
    <name type="scientific">Puccinia coronata f. sp. avenae</name>
    <dbReference type="NCBI Taxonomy" id="200324"/>
    <lineage>
        <taxon>Eukaryota</taxon>
        <taxon>Fungi</taxon>
        <taxon>Dikarya</taxon>
        <taxon>Basidiomycota</taxon>
        <taxon>Pucciniomycotina</taxon>
        <taxon>Pucciniomycetes</taxon>
        <taxon>Pucciniales</taxon>
        <taxon>Pucciniaceae</taxon>
        <taxon>Puccinia</taxon>
    </lineage>
</organism>
<dbReference type="GO" id="GO:0003729">
    <property type="term" value="F:mRNA binding"/>
    <property type="evidence" value="ECO:0007669"/>
    <property type="project" value="TreeGrafter"/>
</dbReference>
<dbReference type="InterPro" id="IPR034268">
    <property type="entry name" value="RBM25_RRM"/>
</dbReference>
<evidence type="ECO:0000259" key="5">
    <source>
        <dbReference type="PROSITE" id="PS51025"/>
    </source>
</evidence>
<proteinExistence type="predicted"/>